<comment type="caution">
    <text evidence="5">The sequence shown here is derived from an EMBL/GenBank/DDBJ whole genome shotgun (WGS) entry which is preliminary data.</text>
</comment>
<evidence type="ECO:0000256" key="3">
    <source>
        <dbReference type="ARBA" id="ARBA00023163"/>
    </source>
</evidence>
<dbReference type="SMART" id="SM00345">
    <property type="entry name" value="HTH_GNTR"/>
    <property type="match status" value="1"/>
</dbReference>
<evidence type="ECO:0000313" key="6">
    <source>
        <dbReference type="Proteomes" id="UP001169760"/>
    </source>
</evidence>
<keyword evidence="1" id="KW-0805">Transcription regulation</keyword>
<dbReference type="PRINTS" id="PR00035">
    <property type="entry name" value="HTHGNTR"/>
</dbReference>
<dbReference type="Gene3D" id="1.10.10.10">
    <property type="entry name" value="Winged helix-like DNA-binding domain superfamily/Winged helix DNA-binding domain"/>
    <property type="match status" value="1"/>
</dbReference>
<dbReference type="PANTHER" id="PTHR43537:SF44">
    <property type="entry name" value="GNTR FAMILY REGULATORY PROTEIN"/>
    <property type="match status" value="1"/>
</dbReference>
<evidence type="ECO:0000256" key="2">
    <source>
        <dbReference type="ARBA" id="ARBA00023125"/>
    </source>
</evidence>
<dbReference type="Gene3D" id="1.20.120.530">
    <property type="entry name" value="GntR ligand-binding domain-like"/>
    <property type="match status" value="1"/>
</dbReference>
<dbReference type="PANTHER" id="PTHR43537">
    <property type="entry name" value="TRANSCRIPTIONAL REGULATOR, GNTR FAMILY"/>
    <property type="match status" value="1"/>
</dbReference>
<dbReference type="InterPro" id="IPR000524">
    <property type="entry name" value="Tscrpt_reg_HTH_GntR"/>
</dbReference>
<dbReference type="SUPFAM" id="SSF46785">
    <property type="entry name" value="Winged helix' DNA-binding domain"/>
    <property type="match status" value="1"/>
</dbReference>
<organism evidence="5 6">
    <name type="scientific">Saccharophagus degradans</name>
    <dbReference type="NCBI Taxonomy" id="86304"/>
    <lineage>
        <taxon>Bacteria</taxon>
        <taxon>Pseudomonadati</taxon>
        <taxon>Pseudomonadota</taxon>
        <taxon>Gammaproteobacteria</taxon>
        <taxon>Cellvibrionales</taxon>
        <taxon>Cellvibrionaceae</taxon>
        <taxon>Saccharophagus</taxon>
    </lineage>
</organism>
<evidence type="ECO:0000259" key="4">
    <source>
        <dbReference type="PROSITE" id="PS50949"/>
    </source>
</evidence>
<dbReference type="InterPro" id="IPR036388">
    <property type="entry name" value="WH-like_DNA-bd_sf"/>
</dbReference>
<proteinExistence type="predicted"/>
<dbReference type="GO" id="GO:0003677">
    <property type="term" value="F:DNA binding"/>
    <property type="evidence" value="ECO:0007669"/>
    <property type="project" value="UniProtKB-KW"/>
</dbReference>
<reference evidence="5" key="1">
    <citation type="submission" date="2023-07" db="EMBL/GenBank/DDBJ databases">
        <title>Genome content predicts the carbon catabolic preferences of heterotrophic bacteria.</title>
        <authorList>
            <person name="Gralka M."/>
        </authorList>
    </citation>
    <scope>NUCLEOTIDE SEQUENCE</scope>
    <source>
        <strain evidence="5">I3M17_2</strain>
    </source>
</reference>
<dbReference type="InterPro" id="IPR036390">
    <property type="entry name" value="WH_DNA-bd_sf"/>
</dbReference>
<dbReference type="PROSITE" id="PS50949">
    <property type="entry name" value="HTH_GNTR"/>
    <property type="match status" value="1"/>
</dbReference>
<dbReference type="InterPro" id="IPR008920">
    <property type="entry name" value="TF_FadR/GntR_C"/>
</dbReference>
<accession>A0AAW7X853</accession>
<dbReference type="Pfam" id="PF07729">
    <property type="entry name" value="FCD"/>
    <property type="match status" value="1"/>
</dbReference>
<dbReference type="AlphaFoldDB" id="A0AAW7X853"/>
<sequence length="248" mass="27704">MSELVYYDLKGSATMSPSLPVQVARELGRRIVAGNFEPGSLIDDENALAERYQVSRVVVRDAVKILVGKGLLDVRRGIGTRVKPRHQWIMLDDDVLAWHLTAPPSIDFLKQLMDIRLAFEPKASRWAAERATDENIAEIDAAIKAMEAEKGSIENFIVADAKFHRAVLKAAHNEFLSAMEGVIYSAILVSVRLTNQDPRSNAKSVPYHREVFEAIASKNGDKAEKLTVKLLGDACRKLEAEFEEFKTR</sequence>
<dbReference type="Proteomes" id="UP001169760">
    <property type="component" value="Unassembled WGS sequence"/>
</dbReference>
<gene>
    <name evidence="5" type="ORF">Q4521_08800</name>
</gene>
<name>A0AAW7X853_9GAMM</name>
<dbReference type="CDD" id="cd07377">
    <property type="entry name" value="WHTH_GntR"/>
    <property type="match status" value="1"/>
</dbReference>
<dbReference type="SUPFAM" id="SSF48008">
    <property type="entry name" value="GntR ligand-binding domain-like"/>
    <property type="match status" value="1"/>
</dbReference>
<keyword evidence="3" id="KW-0804">Transcription</keyword>
<feature type="domain" description="HTH gntR-type" evidence="4">
    <location>
        <begin position="17"/>
        <end position="85"/>
    </location>
</feature>
<dbReference type="EMBL" id="JAUOPB010000006">
    <property type="protein sequence ID" value="MDO6422569.1"/>
    <property type="molecule type" value="Genomic_DNA"/>
</dbReference>
<dbReference type="GO" id="GO:0003700">
    <property type="term" value="F:DNA-binding transcription factor activity"/>
    <property type="evidence" value="ECO:0007669"/>
    <property type="project" value="InterPro"/>
</dbReference>
<dbReference type="Pfam" id="PF00392">
    <property type="entry name" value="GntR"/>
    <property type="match status" value="1"/>
</dbReference>
<dbReference type="RefSeq" id="WP_303492541.1">
    <property type="nucleotide sequence ID" value="NZ_JAUOPB010000006.1"/>
</dbReference>
<dbReference type="SMART" id="SM00895">
    <property type="entry name" value="FCD"/>
    <property type="match status" value="1"/>
</dbReference>
<dbReference type="InterPro" id="IPR011711">
    <property type="entry name" value="GntR_C"/>
</dbReference>
<evidence type="ECO:0000256" key="1">
    <source>
        <dbReference type="ARBA" id="ARBA00023015"/>
    </source>
</evidence>
<protein>
    <submittedName>
        <fullName evidence="5">FadR/GntR family transcriptional regulator</fullName>
    </submittedName>
</protein>
<evidence type="ECO:0000313" key="5">
    <source>
        <dbReference type="EMBL" id="MDO6422569.1"/>
    </source>
</evidence>
<keyword evidence="2" id="KW-0238">DNA-binding</keyword>